<evidence type="ECO:0000256" key="3">
    <source>
        <dbReference type="ARBA" id="ARBA00022475"/>
    </source>
</evidence>
<keyword evidence="10" id="KW-0342">GTP-binding</keyword>
<dbReference type="GO" id="GO:0004016">
    <property type="term" value="F:adenylate cyclase activity"/>
    <property type="evidence" value="ECO:0007669"/>
    <property type="project" value="TreeGrafter"/>
</dbReference>
<evidence type="ECO:0000256" key="15">
    <source>
        <dbReference type="ARBA" id="ARBA00023239"/>
    </source>
</evidence>
<dbReference type="SUPFAM" id="SSF55073">
    <property type="entry name" value="Nucleotide cyclase"/>
    <property type="match status" value="1"/>
</dbReference>
<dbReference type="InterPro" id="IPR001170">
    <property type="entry name" value="ANPR/GUC"/>
</dbReference>
<evidence type="ECO:0000256" key="1">
    <source>
        <dbReference type="ARBA" id="ARBA00001436"/>
    </source>
</evidence>
<dbReference type="FunFam" id="3.40.50.2300:FF:000101">
    <property type="entry name" value="Guanylate cyclase"/>
    <property type="match status" value="1"/>
</dbReference>
<dbReference type="InterPro" id="IPR001245">
    <property type="entry name" value="Ser-Thr/Tyr_kinase_cat_dom"/>
</dbReference>
<keyword evidence="6 21" id="KW-0732">Signal</keyword>
<dbReference type="Proteomes" id="UP000291022">
    <property type="component" value="Unassembled WGS sequence"/>
</dbReference>
<dbReference type="Gene3D" id="1.10.510.10">
    <property type="entry name" value="Transferase(Phosphotransferase) domain 1"/>
    <property type="match status" value="1"/>
</dbReference>
<dbReference type="PROSITE" id="PS00452">
    <property type="entry name" value="GUANYLATE_CYCLASE_1"/>
    <property type="match status" value="1"/>
</dbReference>
<keyword evidence="4" id="KW-0597">Phosphoprotein</keyword>
<evidence type="ECO:0000256" key="2">
    <source>
        <dbReference type="ARBA" id="ARBA00004251"/>
    </source>
</evidence>
<evidence type="ECO:0000256" key="17">
    <source>
        <dbReference type="ARBA" id="ARBA00043880"/>
    </source>
</evidence>
<dbReference type="PROSITE" id="PS00458">
    <property type="entry name" value="ANF_RECEPTORS"/>
    <property type="match status" value="1"/>
</dbReference>
<gene>
    <name evidence="24" type="primary">NPR2</name>
</gene>
<keyword evidence="7" id="KW-0547">Nucleotide-binding</keyword>
<keyword evidence="16 19" id="KW-0141">cGMP biosynthesis</keyword>
<feature type="chain" id="PRO_5019110242" description="Guanylate cyclase" evidence="21">
    <location>
        <begin position="23"/>
        <end position="1016"/>
    </location>
</feature>
<evidence type="ECO:0000256" key="13">
    <source>
        <dbReference type="ARBA" id="ARBA00023170"/>
    </source>
</evidence>
<keyword evidence="12" id="KW-1015">Disulfide bond</keyword>
<dbReference type="InterPro" id="IPR001828">
    <property type="entry name" value="ANF_lig-bd_rcpt"/>
</dbReference>
<dbReference type="PROSITE" id="PS50125">
    <property type="entry name" value="GUANYLATE_CYCLASE_2"/>
    <property type="match status" value="1"/>
</dbReference>
<accession>A0A452R202</accession>
<dbReference type="GO" id="GO:0001503">
    <property type="term" value="P:ossification"/>
    <property type="evidence" value="ECO:0007669"/>
    <property type="project" value="UniProtKB-KW"/>
</dbReference>
<evidence type="ECO:0000256" key="18">
    <source>
        <dbReference type="RuleBase" id="RU000405"/>
    </source>
</evidence>
<dbReference type="CDD" id="cd07302">
    <property type="entry name" value="CHD"/>
    <property type="match status" value="1"/>
</dbReference>
<evidence type="ECO:0000259" key="23">
    <source>
        <dbReference type="PROSITE" id="PS50125"/>
    </source>
</evidence>
<dbReference type="InterPro" id="IPR050401">
    <property type="entry name" value="Cyclic_nucleotide_synthase"/>
</dbReference>
<dbReference type="InterPro" id="IPR029787">
    <property type="entry name" value="Nucleotide_cyclase"/>
</dbReference>
<evidence type="ECO:0000256" key="21">
    <source>
        <dbReference type="SAM" id="SignalP"/>
    </source>
</evidence>
<organism evidence="24 25">
    <name type="scientific">Ursus americanus</name>
    <name type="common">American black bear</name>
    <name type="synonym">Euarctos americanus</name>
    <dbReference type="NCBI Taxonomy" id="9643"/>
    <lineage>
        <taxon>Eukaryota</taxon>
        <taxon>Metazoa</taxon>
        <taxon>Chordata</taxon>
        <taxon>Craniata</taxon>
        <taxon>Vertebrata</taxon>
        <taxon>Euteleostomi</taxon>
        <taxon>Mammalia</taxon>
        <taxon>Eutheria</taxon>
        <taxon>Laurasiatheria</taxon>
        <taxon>Carnivora</taxon>
        <taxon>Caniformia</taxon>
        <taxon>Ursidae</taxon>
        <taxon>Ursus</taxon>
    </lineage>
</organism>
<dbReference type="GO" id="GO:0004672">
    <property type="term" value="F:protein kinase activity"/>
    <property type="evidence" value="ECO:0007669"/>
    <property type="project" value="InterPro"/>
</dbReference>
<comment type="subcellular location">
    <subcellularLocation>
        <location evidence="2">Cell membrane</location>
        <topology evidence="2">Single-pass type I membrane protein</topology>
    </subcellularLocation>
</comment>
<evidence type="ECO:0000256" key="6">
    <source>
        <dbReference type="ARBA" id="ARBA00022729"/>
    </source>
</evidence>
<reference evidence="24" key="2">
    <citation type="submission" date="2025-08" db="UniProtKB">
        <authorList>
            <consortium name="Ensembl"/>
        </authorList>
    </citation>
    <scope>IDENTIFICATION</scope>
</reference>
<dbReference type="EC" id="4.6.1.2" evidence="19"/>
<evidence type="ECO:0000313" key="24">
    <source>
        <dbReference type="Ensembl" id="ENSUAMP00000012212.1"/>
    </source>
</evidence>
<dbReference type="GO" id="GO:0016941">
    <property type="term" value="F:natriuretic peptide receptor activity"/>
    <property type="evidence" value="ECO:0007669"/>
    <property type="project" value="TreeGrafter"/>
</dbReference>
<dbReference type="GO" id="GO:0005524">
    <property type="term" value="F:ATP binding"/>
    <property type="evidence" value="ECO:0007669"/>
    <property type="project" value="InterPro"/>
</dbReference>
<dbReference type="SUPFAM" id="SSF56112">
    <property type="entry name" value="Protein kinase-like (PK-like)"/>
    <property type="match status" value="1"/>
</dbReference>
<keyword evidence="5" id="KW-0812">Transmembrane</keyword>
<dbReference type="InterPro" id="IPR011009">
    <property type="entry name" value="Kinase-like_dom_sf"/>
</dbReference>
<dbReference type="FunFam" id="1.10.510.10:FF:000270">
    <property type="entry name" value="Guanylate cyclase"/>
    <property type="match status" value="1"/>
</dbReference>
<evidence type="ECO:0000256" key="4">
    <source>
        <dbReference type="ARBA" id="ARBA00022553"/>
    </source>
</evidence>
<keyword evidence="25" id="KW-1185">Reference proteome</keyword>
<keyword evidence="3" id="KW-1003">Cell membrane</keyword>
<dbReference type="InterPro" id="IPR018297">
    <property type="entry name" value="A/G_cyclase_CS"/>
</dbReference>
<dbReference type="PANTHER" id="PTHR11920:SF494">
    <property type="entry name" value="ATRIAL NATRIURETIC PEPTIDE RECEPTOR 2"/>
    <property type="match status" value="1"/>
</dbReference>
<dbReference type="Pfam" id="PF07714">
    <property type="entry name" value="PK_Tyr_Ser-Thr"/>
    <property type="match status" value="1"/>
</dbReference>
<dbReference type="Gene3D" id="3.40.50.2300">
    <property type="match status" value="2"/>
</dbReference>
<keyword evidence="9" id="KW-1133">Transmembrane helix</keyword>
<dbReference type="SMART" id="SM00044">
    <property type="entry name" value="CYCc"/>
    <property type="match status" value="1"/>
</dbReference>
<feature type="domain" description="Guanylate cyclase" evidence="23">
    <location>
        <begin position="825"/>
        <end position="955"/>
    </location>
</feature>
<evidence type="ECO:0000259" key="22">
    <source>
        <dbReference type="PROSITE" id="PS50011"/>
    </source>
</evidence>
<evidence type="ECO:0000256" key="19">
    <source>
        <dbReference type="RuleBase" id="RU003431"/>
    </source>
</evidence>
<reference evidence="24" key="3">
    <citation type="submission" date="2025-09" db="UniProtKB">
        <authorList>
            <consortium name="Ensembl"/>
        </authorList>
    </citation>
    <scope>IDENTIFICATION</scope>
</reference>
<dbReference type="PANTHER" id="PTHR11920">
    <property type="entry name" value="GUANYLYL CYCLASE"/>
    <property type="match status" value="1"/>
</dbReference>
<dbReference type="FunFam" id="3.30.70.1230:FF:000004">
    <property type="entry name" value="Guanylate cyclase"/>
    <property type="match status" value="1"/>
</dbReference>
<dbReference type="InterPro" id="IPR000719">
    <property type="entry name" value="Prot_kinase_dom"/>
</dbReference>
<dbReference type="AlphaFoldDB" id="A0A452R202"/>
<dbReference type="GO" id="GO:0004383">
    <property type="term" value="F:guanylate cyclase activity"/>
    <property type="evidence" value="ECO:0007669"/>
    <property type="project" value="UniProtKB-EC"/>
</dbReference>
<dbReference type="FunFam" id="3.40.50.2300:FF:000245">
    <property type="entry name" value="Guanylate cyclase"/>
    <property type="match status" value="1"/>
</dbReference>
<dbReference type="PROSITE" id="PS50011">
    <property type="entry name" value="PROTEIN_KINASE_DOM"/>
    <property type="match status" value="1"/>
</dbReference>
<keyword evidence="20" id="KW-0175">Coiled coil</keyword>
<reference evidence="25" key="1">
    <citation type="submission" date="2016-06" db="EMBL/GenBank/DDBJ databases">
        <title>De novo assembly and RNA-Seq shows season-dependent expression and editing in black bear kidneys.</title>
        <authorList>
            <person name="Korstanje R."/>
            <person name="Srivastava A."/>
            <person name="Sarsani V.K."/>
            <person name="Sheehan S.M."/>
            <person name="Seger R.L."/>
            <person name="Barter M.E."/>
            <person name="Lindqvist C."/>
            <person name="Brody L.C."/>
            <person name="Mullikin J.C."/>
        </authorList>
    </citation>
    <scope>NUCLEOTIDE SEQUENCE [LARGE SCALE GENOMIC DNA]</scope>
</reference>
<dbReference type="Ensembl" id="ENSUAMT00000013727.1">
    <property type="protein sequence ID" value="ENSUAMP00000012212.1"/>
    <property type="gene ID" value="ENSUAMG00000008567.1"/>
</dbReference>
<evidence type="ECO:0000256" key="11">
    <source>
        <dbReference type="ARBA" id="ARBA00023136"/>
    </source>
</evidence>
<comment type="catalytic activity">
    <reaction evidence="1 19">
        <text>GTP = 3',5'-cyclic GMP + diphosphate</text>
        <dbReference type="Rhea" id="RHEA:13665"/>
        <dbReference type="ChEBI" id="CHEBI:33019"/>
        <dbReference type="ChEBI" id="CHEBI:37565"/>
        <dbReference type="ChEBI" id="CHEBI:57746"/>
        <dbReference type="EC" id="4.6.1.2"/>
    </reaction>
</comment>
<evidence type="ECO:0000256" key="20">
    <source>
        <dbReference type="SAM" id="Coils"/>
    </source>
</evidence>
<dbReference type="CDD" id="cd14042">
    <property type="entry name" value="PK_GC-A_B"/>
    <property type="match status" value="1"/>
</dbReference>
<evidence type="ECO:0000256" key="14">
    <source>
        <dbReference type="ARBA" id="ARBA00023180"/>
    </source>
</evidence>
<evidence type="ECO:0000256" key="9">
    <source>
        <dbReference type="ARBA" id="ARBA00022989"/>
    </source>
</evidence>
<evidence type="ECO:0000256" key="5">
    <source>
        <dbReference type="ARBA" id="ARBA00022692"/>
    </source>
</evidence>
<protein>
    <recommendedName>
        <fullName evidence="19">Guanylate cyclase</fullName>
        <ecNumber evidence="19">4.6.1.2</ecNumber>
    </recommendedName>
</protein>
<dbReference type="GO" id="GO:0005886">
    <property type="term" value="C:plasma membrane"/>
    <property type="evidence" value="ECO:0007669"/>
    <property type="project" value="UniProtKB-SubCell"/>
</dbReference>
<evidence type="ECO:0000256" key="16">
    <source>
        <dbReference type="ARBA" id="ARBA00023293"/>
    </source>
</evidence>
<evidence type="ECO:0000313" key="25">
    <source>
        <dbReference type="Proteomes" id="UP000291022"/>
    </source>
</evidence>
<evidence type="ECO:0000256" key="7">
    <source>
        <dbReference type="ARBA" id="ARBA00022741"/>
    </source>
</evidence>
<feature type="coiled-coil region" evidence="20">
    <location>
        <begin position="762"/>
        <end position="789"/>
    </location>
</feature>
<dbReference type="GO" id="GO:0017046">
    <property type="term" value="F:peptide hormone binding"/>
    <property type="evidence" value="ECO:0007669"/>
    <property type="project" value="TreeGrafter"/>
</dbReference>
<dbReference type="GO" id="GO:0035556">
    <property type="term" value="P:intracellular signal transduction"/>
    <property type="evidence" value="ECO:0007669"/>
    <property type="project" value="InterPro"/>
</dbReference>
<dbReference type="GO" id="GO:0007168">
    <property type="term" value="P:receptor guanylyl cyclase signaling pathway"/>
    <property type="evidence" value="ECO:0007669"/>
    <property type="project" value="TreeGrafter"/>
</dbReference>
<dbReference type="GeneTree" id="ENSGT00940000156985"/>
<keyword evidence="13" id="KW-0675">Receptor</keyword>
<dbReference type="InterPro" id="IPR028082">
    <property type="entry name" value="Peripla_BP_I"/>
</dbReference>
<keyword evidence="14" id="KW-0325">Glycoprotein</keyword>
<name>A0A452R202_URSAM</name>
<feature type="domain" description="Protein kinase" evidence="22">
    <location>
        <begin position="477"/>
        <end position="750"/>
    </location>
</feature>
<dbReference type="FunFam" id="3.30.200.20:FF:001106">
    <property type="entry name" value="Guanylate cyclase"/>
    <property type="match status" value="1"/>
</dbReference>
<dbReference type="Pfam" id="PF01094">
    <property type="entry name" value="ANF_receptor"/>
    <property type="match status" value="1"/>
</dbReference>
<keyword evidence="11" id="KW-0472">Membrane</keyword>
<evidence type="ECO:0000256" key="10">
    <source>
        <dbReference type="ARBA" id="ARBA00023134"/>
    </source>
</evidence>
<proteinExistence type="inferred from homology"/>
<comment type="function">
    <text evidence="17">Receptor for the C-type natriuretic peptide NPPC/CNP hormone. Has guanylate cyclase activity upon binding of its ligand. May play a role in the regulation of skeletal growth.</text>
</comment>
<dbReference type="InterPro" id="IPR001054">
    <property type="entry name" value="A/G_cyclase"/>
</dbReference>
<dbReference type="Gene3D" id="3.30.70.1230">
    <property type="entry name" value="Nucleotide cyclase"/>
    <property type="match status" value="1"/>
</dbReference>
<evidence type="ECO:0000256" key="12">
    <source>
        <dbReference type="ARBA" id="ARBA00023157"/>
    </source>
</evidence>
<keyword evidence="8" id="KW-0892">Osteogenesis</keyword>
<sequence>MALPSLLLLVAALAGGVRPPGARNLTLAVVLPEHNLSYAWAWPRVGPAVALAVEALGRALPVDLRFVSSELDGACSEYLAPLRAVDLKLYHDPDLLLGPGCVYPAASVARFASHWRLPLLTAGAVASGFAAKNEHYRTLVRTGPSAPKLGEFVVTLHGHFNWTARAALLYLDARTDDRPHYFTIEGVFEALQGSNLSVQHQVYAREPGGPEQATHFIRANGRSECGPGHLRILLQAQRENLTNGDYVFFYLDVFGESLRAGPTRSTGRPWQDNRTREQAQALREAFQTVLVITYREPPNPEYQEFQNRLLIRAREDFGVELMNLIAGCFYDGILLYAEVLNETIQEGGTREDGLRIVEKMQGRRYHGNGESGLWAQFSLSSQPAAHYSGAEKQIWWTGRPIPWVKGAPPLDNPPCAFDLDDPSCDKSGCVRGLGSTEVCSPYRKLMLEKELASMLWRIRWEELQFGNSERYHKGAGSRLTLSLRGSSYGSLMTAHGKYQIFANTGHFKGNVVAIKHVNKKRIELTRQVLFELKHMRDVQFNHLTRFIGACIDPPNICIVTEYCPRGSLQDILENDSINLDWMFRYSLINDLVKGMAFLHNSIIASHGSLKSSNCVVDSRFVLKITDYGLASFRSTAEPDDSHTLYAKKLWTAPELLSGNPLPNTGMQKADVYSFGIILQEIALRSGPFYLEGLDLSPKEIVQKVRNGQRPYFRPSIDRTQLNEELVLLMERCWAQEPAERPDFGQIKGFIRRFNKEGGTSILDNLLLRMEQYANNLEKLVEERTQAYLEEKRKAEALLYQILPHSVAEQLKRGETVQAEAFDSVTIYFSDIVGFTALSAESTPMQVVTLLNDLYTCFDAIIDNFDVYKVETIGDAYMVVSGLPGRNGQRHAPEIARMALALLDAVSSFRIRHRPHDQLRLRIGVHTGPVCAGVVGLKMPRYCLFGDTVNTASRMESNGQALKIHVSSTTKDALDELGCFQLELRGDVEMKVMAGHGEGSWKGRMKAIMGTMGKRER</sequence>
<evidence type="ECO:0000256" key="8">
    <source>
        <dbReference type="ARBA" id="ARBA00022855"/>
    </source>
</evidence>
<dbReference type="SUPFAM" id="SSF53822">
    <property type="entry name" value="Periplasmic binding protein-like I"/>
    <property type="match status" value="1"/>
</dbReference>
<dbReference type="PRINTS" id="PR00255">
    <property type="entry name" value="NATPEPTIDER"/>
</dbReference>
<dbReference type="GO" id="GO:0005525">
    <property type="term" value="F:GTP binding"/>
    <property type="evidence" value="ECO:0007669"/>
    <property type="project" value="UniProtKB-KW"/>
</dbReference>
<dbReference type="Pfam" id="PF00211">
    <property type="entry name" value="Guanylate_cyc"/>
    <property type="match status" value="1"/>
</dbReference>
<comment type="similarity">
    <text evidence="18">Belongs to the adenylyl cyclase class-4/guanylyl cyclase family.</text>
</comment>
<keyword evidence="15 18" id="KW-0456">Lyase</keyword>
<feature type="signal peptide" evidence="21">
    <location>
        <begin position="1"/>
        <end position="22"/>
    </location>
</feature>